<evidence type="ECO:0008006" key="4">
    <source>
        <dbReference type="Google" id="ProtNLM"/>
    </source>
</evidence>
<feature type="chain" id="PRO_5006156795" description="DUF11 domain-containing protein" evidence="1">
    <location>
        <begin position="31"/>
        <end position="400"/>
    </location>
</feature>
<evidence type="ECO:0000256" key="1">
    <source>
        <dbReference type="SAM" id="SignalP"/>
    </source>
</evidence>
<comment type="caution">
    <text evidence="2">The sequence shown here is derived from an EMBL/GenBank/DDBJ whole genome shotgun (WGS) entry which is preliminary data.</text>
</comment>
<dbReference type="AlphaFoldDB" id="A0A0P9F4J2"/>
<name>A0A0P9F4J2_9CHLR</name>
<gene>
    <name evidence="2" type="ORF">SE17_21365</name>
</gene>
<accession>A0A0P9F4J2</accession>
<dbReference type="Proteomes" id="UP000050509">
    <property type="component" value="Unassembled WGS sequence"/>
</dbReference>
<keyword evidence="3" id="KW-1185">Reference proteome</keyword>
<proteinExistence type="predicted"/>
<evidence type="ECO:0000313" key="2">
    <source>
        <dbReference type="EMBL" id="KPV51406.1"/>
    </source>
</evidence>
<keyword evidence="1" id="KW-0732">Signal</keyword>
<sequence length="400" mass="41806">MRLMIFRRIVSAGVLGLLAAGLSGIGSVAAASSNADTSIHINATPVAAAQVKPGQNFTSTFMVSNLGDGLARDVRLVMTYPSAVQVQAAAFDRTEAWVNATTATSLEARLGDIGSHGGMVKMVVSFLTLPGYTAGTPLQVQVRTNWNDIKGKNKHNGEAVPILVNEAVAANAASETMSGQIVTVNGSGFKPGEPVHFWYNVPGGSVAPLYIHNGALTTDKTYRQSKTNANAKRYVNNEIKIYADANGRINITFNTAGLAPGSYSIVACGMVDDVHMVVPFVVSGPATVSSAAKMQGDGMVAVNAGGFKPGEPVQFWYNRPDGGAATLYIHNGVLTTQKTYRKDKADANGNHDANNATTVYADAKGQIGLAFNAAGLAPGNYSIVARGLRDGVQVVTVFAR</sequence>
<dbReference type="EMBL" id="LJCR01000926">
    <property type="protein sequence ID" value="KPV51406.1"/>
    <property type="molecule type" value="Genomic_DNA"/>
</dbReference>
<evidence type="ECO:0000313" key="3">
    <source>
        <dbReference type="Proteomes" id="UP000050509"/>
    </source>
</evidence>
<organism evidence="2 3">
    <name type="scientific">Kouleothrix aurantiaca</name>
    <dbReference type="NCBI Taxonomy" id="186479"/>
    <lineage>
        <taxon>Bacteria</taxon>
        <taxon>Bacillati</taxon>
        <taxon>Chloroflexota</taxon>
        <taxon>Chloroflexia</taxon>
        <taxon>Chloroflexales</taxon>
        <taxon>Roseiflexineae</taxon>
        <taxon>Roseiflexaceae</taxon>
        <taxon>Kouleothrix</taxon>
    </lineage>
</organism>
<reference evidence="2 3" key="1">
    <citation type="submission" date="2015-09" db="EMBL/GenBank/DDBJ databases">
        <title>Draft genome sequence of Kouleothrix aurantiaca JCM 19913.</title>
        <authorList>
            <person name="Hemp J."/>
        </authorList>
    </citation>
    <scope>NUCLEOTIDE SEQUENCE [LARGE SCALE GENOMIC DNA]</scope>
    <source>
        <strain evidence="2 3">COM-B</strain>
    </source>
</reference>
<protein>
    <recommendedName>
        <fullName evidence="4">DUF11 domain-containing protein</fullName>
    </recommendedName>
</protein>
<feature type="signal peptide" evidence="1">
    <location>
        <begin position="1"/>
        <end position="30"/>
    </location>
</feature>